<sequence length="250" mass="27400">MNYHWNWRIFWEESPDGVRTYGETLIDGLQWTLAAALGGWVIALLIGVLVGTLRTLPQTDRAGRWLRVAGNAYIEVFRNIPLLVQMFLWYFVVPELLPGAVGAWVKVLPNLPFVAAVVSLGFYTSARLAVQVTAGIEALAGGQQLAALALGLSRPQAYRYVLLPLALRIILPPLASECLNIIKNSAVALTIGLVELMNSANAIQEFSFQTFEAFTAATVIYVALNILVVTGMHWLERRLALPGTLAEGVR</sequence>
<dbReference type="RefSeq" id="WP_155437693.1">
    <property type="nucleotide sequence ID" value="NZ_WNLA01000001.1"/>
</dbReference>
<protein>
    <submittedName>
        <fullName evidence="10">ABC transporter permease subunit</fullName>
    </submittedName>
</protein>
<dbReference type="EMBL" id="WNLA01000001">
    <property type="protein sequence ID" value="MTW01366.1"/>
    <property type="molecule type" value="Genomic_DNA"/>
</dbReference>
<dbReference type="AlphaFoldDB" id="A0A6L6PVW8"/>
<dbReference type="NCBIfam" id="TIGR01726">
    <property type="entry name" value="HEQRo_perm_3TM"/>
    <property type="match status" value="1"/>
</dbReference>
<keyword evidence="5 8" id="KW-0812">Transmembrane</keyword>
<evidence type="ECO:0000256" key="5">
    <source>
        <dbReference type="ARBA" id="ARBA00022692"/>
    </source>
</evidence>
<comment type="caution">
    <text evidence="10">The sequence shown here is derived from an EMBL/GenBank/DDBJ whole genome shotgun (WGS) entry which is preliminary data.</text>
</comment>
<evidence type="ECO:0000313" key="11">
    <source>
        <dbReference type="Proteomes" id="UP000484015"/>
    </source>
</evidence>
<dbReference type="OrthoDB" id="6534575at2"/>
<accession>A0A6L6PVW8</accession>
<feature type="transmembrane region" description="Helical" evidence="8">
    <location>
        <begin position="113"/>
        <end position="136"/>
    </location>
</feature>
<comment type="similarity">
    <text evidence="2">Belongs to the binding-protein-dependent transport system permease family. HisMQ subfamily.</text>
</comment>
<reference evidence="10 11" key="1">
    <citation type="submission" date="2019-11" db="EMBL/GenBank/DDBJ databases">
        <title>Type strains purchased from KCTC, JCM and DSMZ.</title>
        <authorList>
            <person name="Lu H."/>
        </authorList>
    </citation>
    <scope>NUCLEOTIDE SEQUENCE [LARGE SCALE GENOMIC DNA]</scope>
    <source>
        <strain evidence="10 11">KCTC 42409</strain>
    </source>
</reference>
<feature type="transmembrane region" description="Helical" evidence="8">
    <location>
        <begin position="31"/>
        <end position="56"/>
    </location>
</feature>
<evidence type="ECO:0000256" key="7">
    <source>
        <dbReference type="ARBA" id="ARBA00023136"/>
    </source>
</evidence>
<evidence type="ECO:0000256" key="8">
    <source>
        <dbReference type="RuleBase" id="RU363032"/>
    </source>
</evidence>
<dbReference type="Pfam" id="PF00528">
    <property type="entry name" value="BPD_transp_1"/>
    <property type="match status" value="1"/>
</dbReference>
<dbReference type="GO" id="GO:0006865">
    <property type="term" value="P:amino acid transport"/>
    <property type="evidence" value="ECO:0007669"/>
    <property type="project" value="TreeGrafter"/>
</dbReference>
<evidence type="ECO:0000313" key="10">
    <source>
        <dbReference type="EMBL" id="MTW01366.1"/>
    </source>
</evidence>
<dbReference type="Proteomes" id="UP000484015">
    <property type="component" value="Unassembled WGS sequence"/>
</dbReference>
<proteinExistence type="inferred from homology"/>
<keyword evidence="11" id="KW-1185">Reference proteome</keyword>
<dbReference type="SUPFAM" id="SSF161098">
    <property type="entry name" value="MetI-like"/>
    <property type="match status" value="1"/>
</dbReference>
<evidence type="ECO:0000256" key="1">
    <source>
        <dbReference type="ARBA" id="ARBA00004429"/>
    </source>
</evidence>
<dbReference type="InterPro" id="IPR000515">
    <property type="entry name" value="MetI-like"/>
</dbReference>
<feature type="transmembrane region" description="Helical" evidence="8">
    <location>
        <begin position="213"/>
        <end position="235"/>
    </location>
</feature>
<dbReference type="PANTHER" id="PTHR30614">
    <property type="entry name" value="MEMBRANE COMPONENT OF AMINO ACID ABC TRANSPORTER"/>
    <property type="match status" value="1"/>
</dbReference>
<evidence type="ECO:0000256" key="2">
    <source>
        <dbReference type="ARBA" id="ARBA00010072"/>
    </source>
</evidence>
<dbReference type="InterPro" id="IPR043429">
    <property type="entry name" value="ArtM/GltK/GlnP/TcyL/YhdX-like"/>
</dbReference>
<dbReference type="InterPro" id="IPR010065">
    <property type="entry name" value="AA_ABC_transptr_permease_3TM"/>
</dbReference>
<organism evidence="10 11">
    <name type="scientific">Pseudoduganella ginsengisoli</name>
    <dbReference type="NCBI Taxonomy" id="1462440"/>
    <lineage>
        <taxon>Bacteria</taxon>
        <taxon>Pseudomonadati</taxon>
        <taxon>Pseudomonadota</taxon>
        <taxon>Betaproteobacteria</taxon>
        <taxon>Burkholderiales</taxon>
        <taxon>Oxalobacteraceae</taxon>
        <taxon>Telluria group</taxon>
        <taxon>Pseudoduganella</taxon>
    </lineage>
</organism>
<evidence type="ECO:0000256" key="3">
    <source>
        <dbReference type="ARBA" id="ARBA00022448"/>
    </source>
</evidence>
<dbReference type="GO" id="GO:0022857">
    <property type="term" value="F:transmembrane transporter activity"/>
    <property type="evidence" value="ECO:0007669"/>
    <property type="project" value="InterPro"/>
</dbReference>
<evidence type="ECO:0000256" key="6">
    <source>
        <dbReference type="ARBA" id="ARBA00022989"/>
    </source>
</evidence>
<comment type="subcellular location">
    <subcellularLocation>
        <location evidence="1">Cell inner membrane</location>
        <topology evidence="1">Multi-pass membrane protein</topology>
    </subcellularLocation>
    <subcellularLocation>
        <location evidence="8">Cell membrane</location>
        <topology evidence="8">Multi-pass membrane protein</topology>
    </subcellularLocation>
</comment>
<keyword evidence="4" id="KW-1003">Cell membrane</keyword>
<feature type="transmembrane region" description="Helical" evidence="8">
    <location>
        <begin position="76"/>
        <end position="93"/>
    </location>
</feature>
<keyword evidence="6 8" id="KW-1133">Transmembrane helix</keyword>
<evidence type="ECO:0000259" key="9">
    <source>
        <dbReference type="PROSITE" id="PS50928"/>
    </source>
</evidence>
<gene>
    <name evidence="10" type="ORF">GM668_04605</name>
</gene>
<name>A0A6L6PVW8_9BURK</name>
<dbReference type="InterPro" id="IPR035906">
    <property type="entry name" value="MetI-like_sf"/>
</dbReference>
<keyword evidence="3 8" id="KW-0813">Transport</keyword>
<evidence type="ECO:0000256" key="4">
    <source>
        <dbReference type="ARBA" id="ARBA00022475"/>
    </source>
</evidence>
<dbReference type="CDD" id="cd06261">
    <property type="entry name" value="TM_PBP2"/>
    <property type="match status" value="1"/>
</dbReference>
<feature type="domain" description="ABC transmembrane type-1" evidence="9">
    <location>
        <begin position="29"/>
        <end position="232"/>
    </location>
</feature>
<dbReference type="PROSITE" id="PS50928">
    <property type="entry name" value="ABC_TM1"/>
    <property type="match status" value="1"/>
</dbReference>
<dbReference type="PANTHER" id="PTHR30614:SF42">
    <property type="entry name" value="GLUTAMATE_ASPARTATE IMPORT PERMEASE PROTEIN GLTJ"/>
    <property type="match status" value="1"/>
</dbReference>
<dbReference type="GO" id="GO:0043190">
    <property type="term" value="C:ATP-binding cassette (ABC) transporter complex"/>
    <property type="evidence" value="ECO:0007669"/>
    <property type="project" value="InterPro"/>
</dbReference>
<dbReference type="Gene3D" id="1.10.3720.10">
    <property type="entry name" value="MetI-like"/>
    <property type="match status" value="1"/>
</dbReference>
<keyword evidence="7 8" id="KW-0472">Membrane</keyword>